<dbReference type="GO" id="GO:0006641">
    <property type="term" value="P:triglyceride metabolic process"/>
    <property type="evidence" value="ECO:0007669"/>
    <property type="project" value="TreeGrafter"/>
</dbReference>
<organism evidence="5 6">
    <name type="scientific">Setaria digitata</name>
    <dbReference type="NCBI Taxonomy" id="48799"/>
    <lineage>
        <taxon>Eukaryota</taxon>
        <taxon>Metazoa</taxon>
        <taxon>Ecdysozoa</taxon>
        <taxon>Nematoda</taxon>
        <taxon>Chromadorea</taxon>
        <taxon>Rhabditida</taxon>
        <taxon>Spirurina</taxon>
        <taxon>Spiruromorpha</taxon>
        <taxon>Filarioidea</taxon>
        <taxon>Setariidae</taxon>
        <taxon>Setaria</taxon>
    </lineage>
</organism>
<sequence>MVCLYFIPAFFGIQTPVNDDTACCGFLGIRPDTTKEQMVRAILESIAFRVYQIWKTALDEIGPCSTGFVRCCGGVSMNDFICQTVSTLVKLPFQRISSPDFASACGVAMMAGITCGLWNKDDLSDLIDIEKRNARDFSHGIAVEFRFNNIITTCSHSLLLAALIFGDL</sequence>
<accession>A0A915Q4C5</accession>
<dbReference type="GO" id="GO:0006071">
    <property type="term" value="P:glycerol metabolic process"/>
    <property type="evidence" value="ECO:0007669"/>
    <property type="project" value="TreeGrafter"/>
</dbReference>
<dbReference type="AlphaFoldDB" id="A0A915Q4C5"/>
<keyword evidence="3" id="KW-0418">Kinase</keyword>
<dbReference type="WBParaSite" id="sdigi.contig90.g4064.t1">
    <property type="protein sequence ID" value="sdigi.contig90.g4064.t1"/>
    <property type="gene ID" value="sdigi.contig90.g4064"/>
</dbReference>
<feature type="domain" description="Carbohydrate kinase FGGY C-terminal" evidence="4">
    <location>
        <begin position="4"/>
        <end position="114"/>
    </location>
</feature>
<dbReference type="Gene3D" id="3.30.420.40">
    <property type="match status" value="1"/>
</dbReference>
<evidence type="ECO:0000256" key="3">
    <source>
        <dbReference type="ARBA" id="ARBA00022777"/>
    </source>
</evidence>
<reference evidence="6" key="1">
    <citation type="submission" date="2022-11" db="UniProtKB">
        <authorList>
            <consortium name="WormBaseParasite"/>
        </authorList>
    </citation>
    <scope>IDENTIFICATION</scope>
</reference>
<dbReference type="PANTHER" id="PTHR10196:SF68">
    <property type="entry name" value="GLYCEROL KINASE 5-RELATED"/>
    <property type="match status" value="1"/>
</dbReference>
<keyword evidence="5" id="KW-1185">Reference proteome</keyword>
<dbReference type="GO" id="GO:0005739">
    <property type="term" value="C:mitochondrion"/>
    <property type="evidence" value="ECO:0007669"/>
    <property type="project" value="TreeGrafter"/>
</dbReference>
<dbReference type="Proteomes" id="UP000887581">
    <property type="component" value="Unplaced"/>
</dbReference>
<dbReference type="Pfam" id="PF02782">
    <property type="entry name" value="FGGY_C"/>
    <property type="match status" value="1"/>
</dbReference>
<dbReference type="SUPFAM" id="SSF53067">
    <property type="entry name" value="Actin-like ATPase domain"/>
    <property type="match status" value="1"/>
</dbReference>
<proteinExistence type="inferred from homology"/>
<comment type="similarity">
    <text evidence="1">Belongs to the FGGY kinase family.</text>
</comment>
<dbReference type="InterPro" id="IPR018485">
    <property type="entry name" value="FGGY_C"/>
</dbReference>
<keyword evidence="2" id="KW-0808">Transferase</keyword>
<dbReference type="GO" id="GO:0016301">
    <property type="term" value="F:kinase activity"/>
    <property type="evidence" value="ECO:0007669"/>
    <property type="project" value="UniProtKB-KW"/>
</dbReference>
<evidence type="ECO:0000313" key="6">
    <source>
        <dbReference type="WBParaSite" id="sdigi.contig90.g4064.t1"/>
    </source>
</evidence>
<dbReference type="PANTHER" id="PTHR10196">
    <property type="entry name" value="SUGAR KINASE"/>
    <property type="match status" value="1"/>
</dbReference>
<name>A0A915Q4C5_9BILA</name>
<dbReference type="GO" id="GO:0046167">
    <property type="term" value="P:glycerol-3-phosphate biosynthetic process"/>
    <property type="evidence" value="ECO:0007669"/>
    <property type="project" value="TreeGrafter"/>
</dbReference>
<protein>
    <submittedName>
        <fullName evidence="6">Carbohydrate kinase FGGY C-terminal domain-containing protein</fullName>
    </submittedName>
</protein>
<evidence type="ECO:0000313" key="5">
    <source>
        <dbReference type="Proteomes" id="UP000887581"/>
    </source>
</evidence>
<evidence type="ECO:0000256" key="1">
    <source>
        <dbReference type="ARBA" id="ARBA00009156"/>
    </source>
</evidence>
<evidence type="ECO:0000256" key="2">
    <source>
        <dbReference type="ARBA" id="ARBA00022679"/>
    </source>
</evidence>
<evidence type="ECO:0000259" key="4">
    <source>
        <dbReference type="Pfam" id="PF02782"/>
    </source>
</evidence>
<dbReference type="InterPro" id="IPR043129">
    <property type="entry name" value="ATPase_NBD"/>
</dbReference>